<keyword evidence="2" id="KW-0812">Transmembrane</keyword>
<name>A0A1F8BPG2_9BACT</name>
<evidence type="ECO:0008006" key="5">
    <source>
        <dbReference type="Google" id="ProtNLM"/>
    </source>
</evidence>
<feature type="compositionally biased region" description="Basic and acidic residues" evidence="1">
    <location>
        <begin position="52"/>
        <end position="62"/>
    </location>
</feature>
<dbReference type="InterPro" id="IPR047676">
    <property type="entry name" value="FxLYD_dom"/>
</dbReference>
<accession>A0A1F8BPG2</accession>
<evidence type="ECO:0000313" key="4">
    <source>
        <dbReference type="Proteomes" id="UP000176725"/>
    </source>
</evidence>
<sequence length="150" mass="16046">MKNMGKLKLAGIIFVAFIIGVFVGISGNGRSSTTNSQEIKQSTSTNSPAPSEEAKDTGKVEVKSQSKKISSIGYMEIVGEVVNNTDRPVSSIKITATYYDEEGKVIGTSFSYAGDTSDTPLAVGATAPFEVSSYPDKIDTDNYKLDVNWN</sequence>
<feature type="region of interest" description="Disordered" evidence="1">
    <location>
        <begin position="31"/>
        <end position="62"/>
    </location>
</feature>
<evidence type="ECO:0000256" key="2">
    <source>
        <dbReference type="SAM" id="Phobius"/>
    </source>
</evidence>
<dbReference type="NCBIfam" id="NF038353">
    <property type="entry name" value="FxLYD_dom"/>
    <property type="match status" value="1"/>
</dbReference>
<keyword evidence="2" id="KW-0472">Membrane</keyword>
<protein>
    <recommendedName>
        <fullName evidence="5">DUF3426 domain-containing protein</fullName>
    </recommendedName>
</protein>
<comment type="caution">
    <text evidence="3">The sequence shown here is derived from an EMBL/GenBank/DDBJ whole genome shotgun (WGS) entry which is preliminary data.</text>
</comment>
<gene>
    <name evidence="3" type="ORF">A2893_00620</name>
</gene>
<proteinExistence type="predicted"/>
<feature type="transmembrane region" description="Helical" evidence="2">
    <location>
        <begin position="7"/>
        <end position="27"/>
    </location>
</feature>
<organism evidence="3 4">
    <name type="scientific">Candidatus Woesebacteria bacterium RIFCSPLOWO2_01_FULL_39_25</name>
    <dbReference type="NCBI Taxonomy" id="1802521"/>
    <lineage>
        <taxon>Bacteria</taxon>
        <taxon>Candidatus Woeseibacteriota</taxon>
    </lineage>
</organism>
<dbReference type="EMBL" id="MGHH01000006">
    <property type="protein sequence ID" value="OGM65245.1"/>
    <property type="molecule type" value="Genomic_DNA"/>
</dbReference>
<reference evidence="3 4" key="1">
    <citation type="journal article" date="2016" name="Nat. Commun.">
        <title>Thousands of microbial genomes shed light on interconnected biogeochemical processes in an aquifer system.</title>
        <authorList>
            <person name="Anantharaman K."/>
            <person name="Brown C.T."/>
            <person name="Hug L.A."/>
            <person name="Sharon I."/>
            <person name="Castelle C.J."/>
            <person name="Probst A.J."/>
            <person name="Thomas B.C."/>
            <person name="Singh A."/>
            <person name="Wilkins M.J."/>
            <person name="Karaoz U."/>
            <person name="Brodie E.L."/>
            <person name="Williams K.H."/>
            <person name="Hubbard S.S."/>
            <person name="Banfield J.F."/>
        </authorList>
    </citation>
    <scope>NUCLEOTIDE SEQUENCE [LARGE SCALE GENOMIC DNA]</scope>
</reference>
<dbReference type="AlphaFoldDB" id="A0A1F8BPG2"/>
<feature type="compositionally biased region" description="Polar residues" evidence="1">
    <location>
        <begin position="31"/>
        <end position="49"/>
    </location>
</feature>
<dbReference type="STRING" id="1802521.A2893_00620"/>
<evidence type="ECO:0000256" key="1">
    <source>
        <dbReference type="SAM" id="MobiDB-lite"/>
    </source>
</evidence>
<evidence type="ECO:0000313" key="3">
    <source>
        <dbReference type="EMBL" id="OGM65245.1"/>
    </source>
</evidence>
<dbReference type="Proteomes" id="UP000176725">
    <property type="component" value="Unassembled WGS sequence"/>
</dbReference>
<keyword evidence="2" id="KW-1133">Transmembrane helix</keyword>